<evidence type="ECO:0000313" key="3">
    <source>
        <dbReference type="Proteomes" id="UP001165308"/>
    </source>
</evidence>
<organism evidence="2 3">
    <name type="scientific">Halomonas llamarensis</name>
    <dbReference type="NCBI Taxonomy" id="2945104"/>
    <lineage>
        <taxon>Bacteria</taxon>
        <taxon>Pseudomonadati</taxon>
        <taxon>Pseudomonadota</taxon>
        <taxon>Gammaproteobacteria</taxon>
        <taxon>Oceanospirillales</taxon>
        <taxon>Halomonadaceae</taxon>
        <taxon>Halomonas</taxon>
    </lineage>
</organism>
<evidence type="ECO:0000259" key="1">
    <source>
        <dbReference type="Pfam" id="PF01609"/>
    </source>
</evidence>
<dbReference type="NCBIfam" id="NF033564">
    <property type="entry name" value="transpos_ISAs1"/>
    <property type="match status" value="1"/>
</dbReference>
<dbReference type="InterPro" id="IPR002559">
    <property type="entry name" value="Transposase_11"/>
</dbReference>
<evidence type="ECO:0000313" key="2">
    <source>
        <dbReference type="EMBL" id="MCL7931829.1"/>
    </source>
</evidence>
<proteinExistence type="predicted"/>
<dbReference type="EMBL" id="JAMJPJ010000148">
    <property type="protein sequence ID" value="MCL7931829.1"/>
    <property type="molecule type" value="Genomic_DNA"/>
</dbReference>
<dbReference type="Proteomes" id="UP001165308">
    <property type="component" value="Unassembled WGS sequence"/>
</dbReference>
<feature type="non-terminal residue" evidence="2">
    <location>
        <position position="1"/>
    </location>
</feature>
<dbReference type="InterPro" id="IPR047647">
    <property type="entry name" value="ISAs1_transpos"/>
</dbReference>
<dbReference type="PANTHER" id="PTHR30298">
    <property type="entry name" value="H REPEAT-ASSOCIATED PREDICTED TRANSPOSASE"/>
    <property type="match status" value="1"/>
</dbReference>
<keyword evidence="3" id="KW-1185">Reference proteome</keyword>
<comment type="caution">
    <text evidence="2">The sequence shown here is derived from an EMBL/GenBank/DDBJ whole genome shotgun (WGS) entry which is preliminary data.</text>
</comment>
<dbReference type="InterPro" id="IPR051698">
    <property type="entry name" value="Transposase_11-like"/>
</dbReference>
<protein>
    <submittedName>
        <fullName evidence="2">ISAs1 family transposase</fullName>
    </submittedName>
</protein>
<dbReference type="RefSeq" id="WP_250084608.1">
    <property type="nucleotide sequence ID" value="NZ_JAMJPJ010000148.1"/>
</dbReference>
<gene>
    <name evidence="2" type="ORF">M8006_18000</name>
</gene>
<sequence length="84" mass="9048">AALHVVSAWANEQQLALGQVATTEKSNEITAIPELLRLLEIRSAIVTLDAMGCQTAIAEQVVSQGADYILAVKDNQPTLYEALR</sequence>
<dbReference type="Pfam" id="PF01609">
    <property type="entry name" value="DDE_Tnp_1"/>
    <property type="match status" value="1"/>
</dbReference>
<name>A0ABT0SVH2_9GAMM</name>
<reference evidence="2" key="1">
    <citation type="submission" date="2022-05" db="EMBL/GenBank/DDBJ databases">
        <title>Halomonas geminus sp. nov. and Halomonas llamarensis sp. nov. isolated from high-altitude salars of the Atacama Desert.</title>
        <authorList>
            <person name="Hintersatz C."/>
            <person name="Rojas L.A."/>
            <person name="Wei T.-S."/>
            <person name="Kutschke S."/>
            <person name="Lehmann F."/>
            <person name="Jain R."/>
            <person name="Pollmann K."/>
        </authorList>
    </citation>
    <scope>NUCLEOTIDE SEQUENCE</scope>
    <source>
        <strain evidence="2">ATCHA</strain>
    </source>
</reference>
<feature type="domain" description="Transposase IS4-like" evidence="1">
    <location>
        <begin position="3"/>
        <end position="76"/>
    </location>
</feature>
<feature type="non-terminal residue" evidence="2">
    <location>
        <position position="84"/>
    </location>
</feature>
<dbReference type="PANTHER" id="PTHR30298:SF0">
    <property type="entry name" value="PROTEIN YBFL-RELATED"/>
    <property type="match status" value="1"/>
</dbReference>
<accession>A0ABT0SVH2</accession>